<proteinExistence type="predicted"/>
<evidence type="ECO:0000313" key="2">
    <source>
        <dbReference type="EMBL" id="MBE6084712.1"/>
    </source>
</evidence>
<name>A0A927WK87_SELRU</name>
<comment type="caution">
    <text evidence="2">The sequence shown here is derived from an EMBL/GenBank/DDBJ whole genome shotgun (WGS) entry which is preliminary data.</text>
</comment>
<dbReference type="RefSeq" id="WP_303668785.1">
    <property type="nucleotide sequence ID" value="NZ_SVCA01000003.1"/>
</dbReference>
<dbReference type="Proteomes" id="UP000772151">
    <property type="component" value="Unassembled WGS sequence"/>
</dbReference>
<feature type="region of interest" description="Disordered" evidence="1">
    <location>
        <begin position="28"/>
        <end position="47"/>
    </location>
</feature>
<dbReference type="AlphaFoldDB" id="A0A927WK87"/>
<protein>
    <submittedName>
        <fullName evidence="2">Uncharacterized protein</fullName>
    </submittedName>
</protein>
<gene>
    <name evidence="2" type="ORF">E7203_04480</name>
</gene>
<feature type="region of interest" description="Disordered" evidence="1">
    <location>
        <begin position="137"/>
        <end position="167"/>
    </location>
</feature>
<sequence>MGVLKKLFPKKGDDWEDLDDMYKEDQAMEQDFDDDVPRLSDEGDELENSKFGGILPGLLRKFKKKSADDDYEPAPTDSSYLDDEYAETVDSDVSASSDGLLNKINNLEGAPKFAFLGVVTILVAVAVYSGMKLFNGGSSKKGSLPQRPPVEQQATEKTAPSSQNNPMQVATAQTGAGIENPFKEGVNFDNPNAPGLTQSPGQIPASARALPQIPYVPRPNIPAGMTVPSPTPTTPQAPAASNVVQGVITGNNEKENVAIMGDGKVVSVGETYNDGRIAYIGGDGITFEDGRQIKIKP</sequence>
<evidence type="ECO:0000313" key="3">
    <source>
        <dbReference type="Proteomes" id="UP000772151"/>
    </source>
</evidence>
<organism evidence="2 3">
    <name type="scientific">Selenomonas ruminantium</name>
    <dbReference type="NCBI Taxonomy" id="971"/>
    <lineage>
        <taxon>Bacteria</taxon>
        <taxon>Bacillati</taxon>
        <taxon>Bacillota</taxon>
        <taxon>Negativicutes</taxon>
        <taxon>Selenomonadales</taxon>
        <taxon>Selenomonadaceae</taxon>
        <taxon>Selenomonas</taxon>
    </lineage>
</organism>
<accession>A0A927WK87</accession>
<dbReference type="EMBL" id="SVCA01000003">
    <property type="protein sequence ID" value="MBE6084712.1"/>
    <property type="molecule type" value="Genomic_DNA"/>
</dbReference>
<reference evidence="2" key="1">
    <citation type="submission" date="2019-04" db="EMBL/GenBank/DDBJ databases">
        <title>Evolution of Biomass-Degrading Anaerobic Consortia Revealed by Metagenomics.</title>
        <authorList>
            <person name="Peng X."/>
        </authorList>
    </citation>
    <scope>NUCLEOTIDE SEQUENCE</scope>
    <source>
        <strain evidence="2">SIG242</strain>
    </source>
</reference>
<feature type="region of interest" description="Disordered" evidence="1">
    <location>
        <begin position="64"/>
        <end position="83"/>
    </location>
</feature>
<feature type="compositionally biased region" description="Polar residues" evidence="1">
    <location>
        <begin position="152"/>
        <end position="167"/>
    </location>
</feature>
<evidence type="ECO:0000256" key="1">
    <source>
        <dbReference type="SAM" id="MobiDB-lite"/>
    </source>
</evidence>